<dbReference type="Proteomes" id="UP000558488">
    <property type="component" value="Unassembled WGS sequence"/>
</dbReference>
<proteinExistence type="predicted"/>
<evidence type="ECO:0000256" key="2">
    <source>
        <dbReference type="SAM" id="SignalP"/>
    </source>
</evidence>
<organism evidence="3 4">
    <name type="scientific">Pipistrellus kuhlii</name>
    <name type="common">Kuhl's pipistrelle</name>
    <dbReference type="NCBI Taxonomy" id="59472"/>
    <lineage>
        <taxon>Eukaryota</taxon>
        <taxon>Metazoa</taxon>
        <taxon>Chordata</taxon>
        <taxon>Craniata</taxon>
        <taxon>Vertebrata</taxon>
        <taxon>Euteleostomi</taxon>
        <taxon>Mammalia</taxon>
        <taxon>Eutheria</taxon>
        <taxon>Laurasiatheria</taxon>
        <taxon>Chiroptera</taxon>
        <taxon>Yangochiroptera</taxon>
        <taxon>Vespertilionidae</taxon>
        <taxon>Pipistrellus</taxon>
    </lineage>
</organism>
<name>A0A7J7RVZ0_PIPKU</name>
<comment type="caution">
    <text evidence="3">The sequence shown here is derived from an EMBL/GenBank/DDBJ whole genome shotgun (WGS) entry which is preliminary data.</text>
</comment>
<feature type="chain" id="PRO_5029906189" evidence="2">
    <location>
        <begin position="20"/>
        <end position="184"/>
    </location>
</feature>
<dbReference type="EMBL" id="JACAGB010000058">
    <property type="protein sequence ID" value="KAF6280167.1"/>
    <property type="molecule type" value="Genomic_DNA"/>
</dbReference>
<evidence type="ECO:0000256" key="1">
    <source>
        <dbReference type="SAM" id="MobiDB-lite"/>
    </source>
</evidence>
<sequence>MTKARVCGWVLAVTEGAFAVGDGCMVPGDLEGYREQNKGGCHSVQFRGAWCPRGDLREPARPPAPAWPRPLIPLPAPWSSRAPGWHGDGAQGPTPSPGLARSLPPVLHPNTHVSVESERTSGSPPCSFRPAPGDADGKIGEKGPFPCPCGPGLMVTPRAPGPAPQACGADAHLLCAGFSMKLSF</sequence>
<dbReference type="AlphaFoldDB" id="A0A7J7RVZ0"/>
<accession>A0A7J7RVZ0</accession>
<feature type="region of interest" description="Disordered" evidence="1">
    <location>
        <begin position="78"/>
        <end position="101"/>
    </location>
</feature>
<gene>
    <name evidence="3" type="ORF">mPipKuh1_010231</name>
</gene>
<evidence type="ECO:0000313" key="4">
    <source>
        <dbReference type="Proteomes" id="UP000558488"/>
    </source>
</evidence>
<protein>
    <submittedName>
        <fullName evidence="3">Uncharacterized protein</fullName>
    </submittedName>
</protein>
<reference evidence="3 4" key="1">
    <citation type="journal article" date="2020" name="Nature">
        <title>Six reference-quality genomes reveal evolution of bat adaptations.</title>
        <authorList>
            <person name="Jebb D."/>
            <person name="Huang Z."/>
            <person name="Pippel M."/>
            <person name="Hughes G.M."/>
            <person name="Lavrichenko K."/>
            <person name="Devanna P."/>
            <person name="Winkler S."/>
            <person name="Jermiin L.S."/>
            <person name="Skirmuntt E.C."/>
            <person name="Katzourakis A."/>
            <person name="Burkitt-Gray L."/>
            <person name="Ray D.A."/>
            <person name="Sullivan K.A.M."/>
            <person name="Roscito J.G."/>
            <person name="Kirilenko B.M."/>
            <person name="Davalos L.M."/>
            <person name="Corthals A.P."/>
            <person name="Power M.L."/>
            <person name="Jones G."/>
            <person name="Ransome R.D."/>
            <person name="Dechmann D.K.N."/>
            <person name="Locatelli A.G."/>
            <person name="Puechmaille S.J."/>
            <person name="Fedrigo O."/>
            <person name="Jarvis E.D."/>
            <person name="Hiller M."/>
            <person name="Vernes S.C."/>
            <person name="Myers E.W."/>
            <person name="Teeling E.C."/>
        </authorList>
    </citation>
    <scope>NUCLEOTIDE SEQUENCE [LARGE SCALE GENOMIC DNA]</scope>
    <source>
        <strain evidence="3">MPipKuh1</strain>
        <tissue evidence="3">Flight muscle</tissue>
    </source>
</reference>
<keyword evidence="4" id="KW-1185">Reference proteome</keyword>
<keyword evidence="2" id="KW-0732">Signal</keyword>
<evidence type="ECO:0000313" key="3">
    <source>
        <dbReference type="EMBL" id="KAF6280167.1"/>
    </source>
</evidence>
<feature type="signal peptide" evidence="2">
    <location>
        <begin position="1"/>
        <end position="19"/>
    </location>
</feature>